<comment type="catalytic activity">
    <reaction evidence="15">
        <text>tRNA(Phe) + L-phenylalanine + ATP = L-phenylalanyl-tRNA(Phe) + AMP + diphosphate + H(+)</text>
        <dbReference type="Rhea" id="RHEA:19413"/>
        <dbReference type="Rhea" id="RHEA-COMP:9668"/>
        <dbReference type="Rhea" id="RHEA-COMP:9699"/>
        <dbReference type="ChEBI" id="CHEBI:15378"/>
        <dbReference type="ChEBI" id="CHEBI:30616"/>
        <dbReference type="ChEBI" id="CHEBI:33019"/>
        <dbReference type="ChEBI" id="CHEBI:58095"/>
        <dbReference type="ChEBI" id="CHEBI:78442"/>
        <dbReference type="ChEBI" id="CHEBI:78531"/>
        <dbReference type="ChEBI" id="CHEBI:456215"/>
        <dbReference type="EC" id="6.1.1.20"/>
    </reaction>
    <physiologicalReaction direction="left-to-right" evidence="15">
        <dbReference type="Rhea" id="RHEA:19414"/>
    </physiologicalReaction>
</comment>
<evidence type="ECO:0000256" key="12">
    <source>
        <dbReference type="ARBA" id="ARBA00022917"/>
    </source>
</evidence>
<evidence type="ECO:0000259" key="17">
    <source>
        <dbReference type="PROSITE" id="PS51483"/>
    </source>
</evidence>
<dbReference type="SUPFAM" id="SSF55681">
    <property type="entry name" value="Class II aaRS and biotin synthetases"/>
    <property type="match status" value="1"/>
</dbReference>
<dbReference type="GO" id="GO:0006432">
    <property type="term" value="P:phenylalanyl-tRNA aminoacylation"/>
    <property type="evidence" value="ECO:0007669"/>
    <property type="project" value="InterPro"/>
</dbReference>
<dbReference type="GO" id="GO:0009328">
    <property type="term" value="C:phenylalanine-tRNA ligase complex"/>
    <property type="evidence" value="ECO:0007669"/>
    <property type="project" value="TreeGrafter"/>
</dbReference>
<dbReference type="InterPro" id="IPR004531">
    <property type="entry name" value="Phe-tRNA-synth_IIc_bsu_arc_euk"/>
</dbReference>
<keyword evidence="13" id="KW-0030">Aminoacyl-tRNA synthetase</keyword>
<dbReference type="GO" id="GO:0004826">
    <property type="term" value="F:phenylalanine-tRNA ligase activity"/>
    <property type="evidence" value="ECO:0007669"/>
    <property type="project" value="UniProtKB-EC"/>
</dbReference>
<dbReference type="Pfam" id="PF18262">
    <property type="entry name" value="PhetRS_B1"/>
    <property type="match status" value="1"/>
</dbReference>
<dbReference type="GO" id="GO:0000287">
    <property type="term" value="F:magnesium ion binding"/>
    <property type="evidence" value="ECO:0007669"/>
    <property type="project" value="InterPro"/>
</dbReference>
<evidence type="ECO:0000256" key="2">
    <source>
        <dbReference type="ARBA" id="ARBA00004496"/>
    </source>
</evidence>
<evidence type="ECO:0000256" key="9">
    <source>
        <dbReference type="ARBA" id="ARBA00022741"/>
    </source>
</evidence>
<evidence type="ECO:0000256" key="7">
    <source>
        <dbReference type="ARBA" id="ARBA00022598"/>
    </source>
</evidence>
<evidence type="ECO:0000256" key="6">
    <source>
        <dbReference type="ARBA" id="ARBA00022490"/>
    </source>
</evidence>
<evidence type="ECO:0000256" key="14">
    <source>
        <dbReference type="ARBA" id="ARBA00033189"/>
    </source>
</evidence>
<evidence type="ECO:0000256" key="13">
    <source>
        <dbReference type="ARBA" id="ARBA00023146"/>
    </source>
</evidence>
<dbReference type="GO" id="GO:0003723">
    <property type="term" value="F:RNA binding"/>
    <property type="evidence" value="ECO:0007669"/>
    <property type="project" value="InterPro"/>
</dbReference>
<organism evidence="18 19">
    <name type="scientific">Varanus komodoensis</name>
    <name type="common">Komodo dragon</name>
    <dbReference type="NCBI Taxonomy" id="61221"/>
    <lineage>
        <taxon>Eukaryota</taxon>
        <taxon>Metazoa</taxon>
        <taxon>Chordata</taxon>
        <taxon>Craniata</taxon>
        <taxon>Vertebrata</taxon>
        <taxon>Euteleostomi</taxon>
        <taxon>Lepidosauria</taxon>
        <taxon>Squamata</taxon>
        <taxon>Bifurcata</taxon>
        <taxon>Unidentata</taxon>
        <taxon>Episquamata</taxon>
        <taxon>Toxicofera</taxon>
        <taxon>Anguimorpha</taxon>
        <taxon>Paleoanguimorpha</taxon>
        <taxon>Varanoidea</taxon>
        <taxon>Varanidae</taxon>
        <taxon>Varanus</taxon>
    </lineage>
</organism>
<evidence type="ECO:0000256" key="11">
    <source>
        <dbReference type="ARBA" id="ARBA00022842"/>
    </source>
</evidence>
<reference evidence="18" key="1">
    <citation type="submission" date="2025-08" db="UniProtKB">
        <authorList>
            <consortium name="Ensembl"/>
        </authorList>
    </citation>
    <scope>IDENTIFICATION</scope>
</reference>
<dbReference type="FunFam" id="3.30.930.10:FF:000032">
    <property type="entry name" value="Phenylalanine--tRNA ligase beta subunit"/>
    <property type="match status" value="1"/>
</dbReference>
<feature type="domain" description="B5" evidence="17">
    <location>
        <begin position="303"/>
        <end position="380"/>
    </location>
</feature>
<evidence type="ECO:0000256" key="16">
    <source>
        <dbReference type="ARBA" id="ARBA00066021"/>
    </source>
</evidence>
<dbReference type="SUPFAM" id="SSF46955">
    <property type="entry name" value="Putative DNA-binding domain"/>
    <property type="match status" value="1"/>
</dbReference>
<comment type="subunit">
    <text evidence="16">Heterotetramer; dimer of two heterodimers formed by FARSA and FARSB.</text>
</comment>
<dbReference type="Pfam" id="PF17759">
    <property type="entry name" value="tRNA_synthFbeta"/>
    <property type="match status" value="1"/>
</dbReference>
<keyword evidence="7" id="KW-0436">Ligase</keyword>
<comment type="subcellular location">
    <subcellularLocation>
        <location evidence="2">Cytoplasm</location>
    </subcellularLocation>
</comment>
<dbReference type="FunFam" id="3.50.40.10:FF:000002">
    <property type="entry name" value="phenylalanine--tRNA ligase beta subunit"/>
    <property type="match status" value="1"/>
</dbReference>
<dbReference type="PANTHER" id="PTHR10947">
    <property type="entry name" value="PHENYLALANYL-TRNA SYNTHETASE BETA CHAIN AND LEUCINE-RICH REPEAT-CONTAINING PROTEIN 47"/>
    <property type="match status" value="1"/>
</dbReference>
<dbReference type="SMART" id="SM00873">
    <property type="entry name" value="B3_4"/>
    <property type="match status" value="1"/>
</dbReference>
<reference evidence="18" key="2">
    <citation type="submission" date="2025-09" db="UniProtKB">
        <authorList>
            <consortium name="Ensembl"/>
        </authorList>
    </citation>
    <scope>IDENTIFICATION</scope>
</reference>
<keyword evidence="6" id="KW-0963">Cytoplasm</keyword>
<comment type="cofactor">
    <cofactor evidence="1">
        <name>Mg(2+)</name>
        <dbReference type="ChEBI" id="CHEBI:18420"/>
    </cofactor>
</comment>
<dbReference type="SMART" id="SM00874">
    <property type="entry name" value="B5"/>
    <property type="match status" value="1"/>
</dbReference>
<dbReference type="Ensembl" id="ENSVKKT00000017251.1">
    <property type="protein sequence ID" value="ENSVKKP00000016831.1"/>
    <property type="gene ID" value="ENSVKKG00000011505.1"/>
</dbReference>
<dbReference type="EC" id="6.1.1.20" evidence="4"/>
<evidence type="ECO:0000313" key="18">
    <source>
        <dbReference type="Ensembl" id="ENSVKKP00000016831.1"/>
    </source>
</evidence>
<dbReference type="Gene3D" id="3.50.40.10">
    <property type="entry name" value="Phenylalanyl-trna Synthetase, Chain B, domain 3"/>
    <property type="match status" value="1"/>
</dbReference>
<accession>A0A8D2L5D3</accession>
<dbReference type="NCBIfam" id="TIGR00471">
    <property type="entry name" value="pheT_arch"/>
    <property type="match status" value="1"/>
</dbReference>
<proteinExistence type="inferred from homology"/>
<keyword evidence="10" id="KW-0067">ATP-binding</keyword>
<sequence length="562" mass="62988">MPTVSVKRDLLFQALGRSYTDEEFDELCFEFGLELDEITSEKDIISKEKGDGKAEGASDVVLYKIDVPANRYDLLCLEGLVRGLQVFKERIRAPRYKKITPSSGEIQRLTITEETAHVRPYAVAAVLRNIAFVKDRYDSFIDLQEKLHQNICRKRSLVAIGTHDLDTISGPFTYTAKPPSEIKFKPLNQDKEYNANEIMDLYKTDSHLKHYLHIIENEPLYPVIYDSNGVVLSMPPIINGDHSKISLNTKNVLIECTATDLTKAKIVLDILVTMFSEYCQKPFTVEAAEVTYPNGKSYICPELAYRREKIKPEIINKKIGISETPSSLAKLLTRMCLKSHVIGNGNNIEVEIPPTRADIIHACDIIEDAAIAYGYNNIQMTIPKTYTIANQCSQEDIANKLGTDTSETKAVHIANPKTAEFQVARTTLLPGLLKTIAANRKMPLPLKLFEISDIVLKDSTKDVGARNHRHLCAVYYNKNPGFEVIHGLLDRVMQLLEVPPSKENGYYIKATEGSAFFPGRCAEIFAKGQSIGSLGVLHPDVVTKFELTMPCSALEIKIEPFL</sequence>
<dbReference type="PANTHER" id="PTHR10947:SF0">
    <property type="entry name" value="PHENYLALANINE--TRNA LIGASE BETA SUBUNIT"/>
    <property type="match status" value="1"/>
</dbReference>
<dbReference type="InterPro" id="IPR045864">
    <property type="entry name" value="aa-tRNA-synth_II/BPL/LPL"/>
</dbReference>
<evidence type="ECO:0000256" key="4">
    <source>
        <dbReference type="ARBA" id="ARBA00012814"/>
    </source>
</evidence>
<dbReference type="InterPro" id="IPR041616">
    <property type="entry name" value="PheRS_beta_core"/>
</dbReference>
<dbReference type="CDD" id="cd00769">
    <property type="entry name" value="PheRS_beta_core"/>
    <property type="match status" value="1"/>
</dbReference>
<gene>
    <name evidence="18" type="primary">FARSB</name>
</gene>
<dbReference type="PROSITE" id="PS51483">
    <property type="entry name" value="B5"/>
    <property type="match status" value="1"/>
</dbReference>
<dbReference type="GO" id="GO:0005524">
    <property type="term" value="F:ATP binding"/>
    <property type="evidence" value="ECO:0007669"/>
    <property type="project" value="UniProtKB-KW"/>
</dbReference>
<keyword evidence="9" id="KW-0547">Nucleotide-binding</keyword>
<evidence type="ECO:0000313" key="19">
    <source>
        <dbReference type="Proteomes" id="UP000694545"/>
    </source>
</evidence>
<dbReference type="InterPro" id="IPR045060">
    <property type="entry name" value="Phe-tRNA-ligase_IIc_bsu"/>
</dbReference>
<name>A0A8D2L5D3_VARKO</name>
<comment type="similarity">
    <text evidence="3">Belongs to the phenylalanyl-tRNA synthetase beta subunit family. Type 2 subfamily.</text>
</comment>
<dbReference type="Pfam" id="PF03483">
    <property type="entry name" value="B3_4"/>
    <property type="match status" value="1"/>
</dbReference>
<dbReference type="InterPro" id="IPR005146">
    <property type="entry name" value="B3/B4_tRNA-bd"/>
</dbReference>
<evidence type="ECO:0000256" key="8">
    <source>
        <dbReference type="ARBA" id="ARBA00022723"/>
    </source>
</evidence>
<protein>
    <recommendedName>
        <fullName evidence="5">Phenylalanine--tRNA ligase beta subunit</fullName>
        <ecNumber evidence="4">6.1.1.20</ecNumber>
    </recommendedName>
    <alternativeName>
        <fullName evidence="14">Phenylalanyl-tRNA synthetase beta subunit</fullName>
    </alternativeName>
</protein>
<dbReference type="Proteomes" id="UP000694545">
    <property type="component" value="Unplaced"/>
</dbReference>
<dbReference type="SUPFAM" id="SSF56037">
    <property type="entry name" value="PheT/TilS domain"/>
    <property type="match status" value="1"/>
</dbReference>
<evidence type="ECO:0000256" key="1">
    <source>
        <dbReference type="ARBA" id="ARBA00001946"/>
    </source>
</evidence>
<dbReference type="InterPro" id="IPR040659">
    <property type="entry name" value="PhetRS_B1"/>
</dbReference>
<evidence type="ECO:0000256" key="5">
    <source>
        <dbReference type="ARBA" id="ARBA00017032"/>
    </source>
</evidence>
<keyword evidence="8" id="KW-0479">Metal-binding</keyword>
<evidence type="ECO:0000256" key="3">
    <source>
        <dbReference type="ARBA" id="ARBA00007438"/>
    </source>
</evidence>
<dbReference type="InterPro" id="IPR020825">
    <property type="entry name" value="Phe-tRNA_synthase-like_B3/B4"/>
</dbReference>
<evidence type="ECO:0000256" key="15">
    <source>
        <dbReference type="ARBA" id="ARBA00052760"/>
    </source>
</evidence>
<dbReference type="Pfam" id="PF03484">
    <property type="entry name" value="B5"/>
    <property type="match status" value="1"/>
</dbReference>
<dbReference type="Gene3D" id="3.30.930.10">
    <property type="entry name" value="Bira Bifunctional Protein, Domain 2"/>
    <property type="match status" value="1"/>
</dbReference>
<dbReference type="FunFam" id="3.30.56.10:FF:000007">
    <property type="entry name" value="Phenylalanine--tRNA ligase beta subunit"/>
    <property type="match status" value="1"/>
</dbReference>
<dbReference type="FunFam" id="3.30.56.10:FF:000003">
    <property type="entry name" value="Phenylalanine--tRNA ligase beta subunit"/>
    <property type="match status" value="1"/>
</dbReference>
<dbReference type="Gene3D" id="3.30.56.10">
    <property type="match status" value="2"/>
</dbReference>
<dbReference type="InterPro" id="IPR005147">
    <property type="entry name" value="tRNA_synthase_B5-dom"/>
</dbReference>
<dbReference type="InterPro" id="IPR009061">
    <property type="entry name" value="DNA-bd_dom_put_sf"/>
</dbReference>
<keyword evidence="19" id="KW-1185">Reference proteome</keyword>
<dbReference type="AlphaFoldDB" id="A0A8D2L5D3"/>
<evidence type="ECO:0000256" key="10">
    <source>
        <dbReference type="ARBA" id="ARBA00022840"/>
    </source>
</evidence>
<keyword evidence="12" id="KW-0648">Protein biosynthesis</keyword>
<keyword evidence="11" id="KW-0460">Magnesium</keyword>